<evidence type="ECO:0000313" key="3">
    <source>
        <dbReference type="Proteomes" id="UP000886476"/>
    </source>
</evidence>
<dbReference type="EMBL" id="JABFDN010000021">
    <property type="protein sequence ID" value="NPU69686.1"/>
    <property type="molecule type" value="Genomic_DNA"/>
</dbReference>
<sequence>MRGRSGQVAAARSAGWRISLLSVLLAILLDGAFGVAPAQPVIDQFVAGANATTVGNCSLLRINFHVRVRYTGHFPLDQGSQLSVSLQLVDRDAIMARRLVRREGVRVDNAQGSGIQDVYLTLDQNRGPILVVQFAGEFTYQIVQSGSFEQVAIVVARKGPVSACKVKALAPSVAAPDAPKPAAIPGTAASVRNDNRTMQQASAADIRFAEASMDEARASIKKGNFSAAIDLLRKVLKLPENGSSAEAQELLGVVRQKAGQTAAAQAEYEDYLRRYPSGEGAERVRQRLAALLTATSSAPARPREMSSVTPEGGDMGTGMPTRAAGPNGDTRWSMSGSLSTTFITNDTTSAVKDRAIAPNPNADPDAHRVHQNTLLTNFDFLGTADNDRIRTKFRLAFTHERQFDTGNDKYGVSTAQVDYTLKEADVTLRVGRQSRNTGGVIGRFDGAVLSWQKSPGLRLNVLAGSPNWSRFDAPFKDGKTLYGASIDFGKILGGLETTVYLITQYDRNIVDRQAIGAEFRYFDTNKSLLGLIDYDTHFRALNAAVFSGTYTFEDKSVVNASFDYRRVPFLSTWNALQGQPFLTLYDMMKFNTAAEIRQLAIDRTPTFQSAMVSYSRPLNETWQVAADATVTNLTGTLPSGGVDGTPASGLEYYLSAQLTGNGIIKPGDLFMGALRYASLADSKFYVLDLATRYPITPDLAISPRLRAGYRSGTKTDLKEYTILPSLLVSYLWSKEISLETEIGYRFVDSTLADVKMTTKDLFATVTLRRDFNADGVTKCNASIVSCAWARPAALQGGQGAGSGDMPLQSRTSIMPSYMLETGVRYWFSSGQNRYRYFADQAATQQVSRLAYGGMTGHSGEMFFRVDALDGPFTNMFLKGYIGAGKISSGTLVDEDFAPFVNPSSKTVSNVGGRLQYANLDVGFNLLETDRFRFGAFVGYQYWTETVDARGCTQVGGNPVICSPALGAGVKVVTEQDRWHSGRAGVTLDTRLSDRLNWQVEAAYVWTSQNAIDTHYFTFGRDPASGQGTGFQAETVLNYQLTDNFRIGIGGRWWHLSTNAVDSFNQVLRYTTERYGVFVQGSYQFNRAR</sequence>
<proteinExistence type="predicted"/>
<evidence type="ECO:0008006" key="4">
    <source>
        <dbReference type="Google" id="ProtNLM"/>
    </source>
</evidence>
<dbReference type="InterPro" id="IPR011990">
    <property type="entry name" value="TPR-like_helical_dom_sf"/>
</dbReference>
<feature type="region of interest" description="Disordered" evidence="1">
    <location>
        <begin position="295"/>
        <end position="318"/>
    </location>
</feature>
<evidence type="ECO:0000256" key="1">
    <source>
        <dbReference type="SAM" id="MobiDB-lite"/>
    </source>
</evidence>
<dbReference type="Proteomes" id="UP000886476">
    <property type="component" value="Unassembled WGS sequence"/>
</dbReference>
<dbReference type="Gene3D" id="2.40.128.90">
    <property type="entry name" value="OMPT-like"/>
    <property type="match status" value="1"/>
</dbReference>
<protein>
    <recommendedName>
        <fullName evidence="4">Outer membrane protein assembly factor BamD</fullName>
    </recommendedName>
</protein>
<dbReference type="SUPFAM" id="SSF69917">
    <property type="entry name" value="OMPT-like"/>
    <property type="match status" value="1"/>
</dbReference>
<accession>A0ABX2CNF8</accession>
<dbReference type="Gene3D" id="1.25.40.10">
    <property type="entry name" value="Tetratricopeptide repeat domain"/>
    <property type="match status" value="1"/>
</dbReference>
<dbReference type="InterPro" id="IPR053724">
    <property type="entry name" value="OMP_A26_sf"/>
</dbReference>
<dbReference type="RefSeq" id="WP_172114962.1">
    <property type="nucleotide sequence ID" value="NZ_JABFDN010000021.1"/>
</dbReference>
<evidence type="ECO:0000313" key="2">
    <source>
        <dbReference type="EMBL" id="NPU69686.1"/>
    </source>
</evidence>
<organism evidence="2 3">
    <name type="scientific">Bradyrhizobium aeschynomenes</name>
    <dbReference type="NCBI Taxonomy" id="2734909"/>
    <lineage>
        <taxon>Bacteria</taxon>
        <taxon>Pseudomonadati</taxon>
        <taxon>Pseudomonadota</taxon>
        <taxon>Alphaproteobacteria</taxon>
        <taxon>Hyphomicrobiales</taxon>
        <taxon>Nitrobacteraceae</taxon>
        <taxon>Bradyrhizobium</taxon>
    </lineage>
</organism>
<dbReference type="InterPro" id="IPR020080">
    <property type="entry name" value="OM_adhesin/peptidase_omptin"/>
</dbReference>
<gene>
    <name evidence="2" type="ORF">HL667_32100</name>
</gene>
<dbReference type="SUPFAM" id="SSF48452">
    <property type="entry name" value="TPR-like"/>
    <property type="match status" value="1"/>
</dbReference>
<reference evidence="2" key="1">
    <citation type="submission" date="2020-05" db="EMBL/GenBank/DDBJ databases">
        <title>Nod-independent and nitrogen-fixing Bradyrhizobium aeschynomene sp. nov. isolated from nodules of Aeschynomene indica.</title>
        <authorList>
            <person name="Zhang Z."/>
        </authorList>
    </citation>
    <scope>NUCLEOTIDE SEQUENCE</scope>
    <source>
        <strain evidence="2">83012</strain>
    </source>
</reference>
<comment type="caution">
    <text evidence="2">The sequence shown here is derived from an EMBL/GenBank/DDBJ whole genome shotgun (WGS) entry which is preliminary data.</text>
</comment>
<keyword evidence="3" id="KW-1185">Reference proteome</keyword>
<name>A0ABX2CNF8_9BRAD</name>